<evidence type="ECO:0000313" key="3">
    <source>
        <dbReference type="EMBL" id="KAB5608159.1"/>
    </source>
</evidence>
<keyword evidence="2" id="KW-1133">Transmembrane helix</keyword>
<keyword evidence="4" id="KW-1185">Reference proteome</keyword>
<feature type="region of interest" description="Disordered" evidence="1">
    <location>
        <begin position="261"/>
        <end position="286"/>
    </location>
</feature>
<gene>
    <name evidence="3" type="ORF">EHS19_02180</name>
</gene>
<dbReference type="OrthoDB" id="3249401at2"/>
<accession>A0A5N5RMH6</accession>
<dbReference type="EMBL" id="RQSP01000004">
    <property type="protein sequence ID" value="KAB5608159.1"/>
    <property type="molecule type" value="Genomic_DNA"/>
</dbReference>
<feature type="compositionally biased region" description="Basic and acidic residues" evidence="1">
    <location>
        <begin position="408"/>
        <end position="417"/>
    </location>
</feature>
<evidence type="ECO:0000256" key="1">
    <source>
        <dbReference type="SAM" id="MobiDB-lite"/>
    </source>
</evidence>
<feature type="region of interest" description="Disordered" evidence="1">
    <location>
        <begin position="337"/>
        <end position="417"/>
    </location>
</feature>
<name>A0A5N5RMH6_9BIFI</name>
<feature type="transmembrane region" description="Helical" evidence="2">
    <location>
        <begin position="205"/>
        <end position="225"/>
    </location>
</feature>
<sequence>MKQDDQELQDKTKGDATARPSRHVWIMRGVVTPIFGLLAVTFVILGWLNATIWKPSKRIESSTTVSSARYVMTDPGVLSLVDSHVTVTATASASDSNEICIATGAGKDANGWVSGASYTRVTGLSDWSTLSTEQASSKGSAAEGVSFKDSDMWTSVTCANGKATLSANVTSKGEVALIDLSDSAPNAVIRLDWERQTLPDFATPMYFVGGLLAVCGVLSASVFAMPPHKRRRQADLGEQVGEAESATPRSWASIHAEQGHAGFGIATPHGPRRKRRRHAARRVGSATAAVMEQAAADATAAVAGIAEVAASAPSSTSSGPVIIDPANRNLVAEAATSASAAAASQSQPHDTTRDSAADAQPPQPRTETSATVADRQETSVITPDEFQAYFARLAQEVGDSTNETTTSETRKKEADRS</sequence>
<protein>
    <recommendedName>
        <fullName evidence="5">GTPase</fullName>
    </recommendedName>
</protein>
<proteinExistence type="predicted"/>
<dbReference type="Proteomes" id="UP000326336">
    <property type="component" value="Unassembled WGS sequence"/>
</dbReference>
<dbReference type="RefSeq" id="WP_151916180.1">
    <property type="nucleotide sequence ID" value="NZ_RQSP01000004.1"/>
</dbReference>
<reference evidence="3 4" key="1">
    <citation type="journal article" date="2019" name="Int. J. Syst. Evol. Microbiol.">
        <title>Bifidobacterium jacchi sp. nov., isolated from the faeces of a baby common marmoset (Callithrix jacchus).</title>
        <authorList>
            <person name="Modesto M."/>
            <person name="Watanabe K."/>
            <person name="Arita M."/>
            <person name="Satti M."/>
            <person name="Oki K."/>
            <person name="Sciavilla P."/>
            <person name="Patavino C."/>
            <person name="Camma C."/>
            <person name="Michelini S."/>
            <person name="Sgorbati B."/>
            <person name="Mattarelli P."/>
        </authorList>
    </citation>
    <scope>NUCLEOTIDE SEQUENCE [LARGE SCALE GENOMIC DNA]</scope>
    <source>
        <strain evidence="3 4">MRM 9.3</strain>
    </source>
</reference>
<evidence type="ECO:0000256" key="2">
    <source>
        <dbReference type="SAM" id="Phobius"/>
    </source>
</evidence>
<evidence type="ECO:0008006" key="5">
    <source>
        <dbReference type="Google" id="ProtNLM"/>
    </source>
</evidence>
<organism evidence="3 4">
    <name type="scientific">Bifidobacterium jacchi</name>
    <dbReference type="NCBI Taxonomy" id="2490545"/>
    <lineage>
        <taxon>Bacteria</taxon>
        <taxon>Bacillati</taxon>
        <taxon>Actinomycetota</taxon>
        <taxon>Actinomycetes</taxon>
        <taxon>Bifidobacteriales</taxon>
        <taxon>Bifidobacteriaceae</taxon>
        <taxon>Bifidobacterium</taxon>
    </lineage>
</organism>
<feature type="compositionally biased region" description="Polar residues" evidence="1">
    <location>
        <begin position="398"/>
        <end position="407"/>
    </location>
</feature>
<keyword evidence="2" id="KW-0472">Membrane</keyword>
<keyword evidence="2" id="KW-0812">Transmembrane</keyword>
<dbReference type="AlphaFoldDB" id="A0A5N5RMH6"/>
<feature type="compositionally biased region" description="Low complexity" evidence="1">
    <location>
        <begin position="337"/>
        <end position="346"/>
    </location>
</feature>
<feature type="transmembrane region" description="Helical" evidence="2">
    <location>
        <begin position="25"/>
        <end position="48"/>
    </location>
</feature>
<feature type="compositionally biased region" description="Basic residues" evidence="1">
    <location>
        <begin position="270"/>
        <end position="281"/>
    </location>
</feature>
<evidence type="ECO:0000313" key="4">
    <source>
        <dbReference type="Proteomes" id="UP000326336"/>
    </source>
</evidence>
<comment type="caution">
    <text evidence="3">The sequence shown here is derived from an EMBL/GenBank/DDBJ whole genome shotgun (WGS) entry which is preliminary data.</text>
</comment>